<dbReference type="RefSeq" id="WP_211938631.1">
    <property type="nucleotide sequence ID" value="NZ_CP073078.1"/>
</dbReference>
<dbReference type="InterPro" id="IPR011006">
    <property type="entry name" value="CheY-like_superfamily"/>
</dbReference>
<dbReference type="KEGG" id="caul:KCG34_01430"/>
<organism evidence="3 4">
    <name type="scientific">Phenylobacterium montanum</name>
    <dbReference type="NCBI Taxonomy" id="2823693"/>
    <lineage>
        <taxon>Bacteria</taxon>
        <taxon>Pseudomonadati</taxon>
        <taxon>Pseudomonadota</taxon>
        <taxon>Alphaproteobacteria</taxon>
        <taxon>Caulobacterales</taxon>
        <taxon>Caulobacteraceae</taxon>
        <taxon>Phenylobacterium</taxon>
    </lineage>
</organism>
<dbReference type="GO" id="GO:0005829">
    <property type="term" value="C:cytosol"/>
    <property type="evidence" value="ECO:0007669"/>
    <property type="project" value="TreeGrafter"/>
</dbReference>
<evidence type="ECO:0000313" key="3">
    <source>
        <dbReference type="EMBL" id="QUD88581.1"/>
    </source>
</evidence>
<name>A0A975G0L8_9CAUL</name>
<dbReference type="Proteomes" id="UP000676409">
    <property type="component" value="Chromosome"/>
</dbReference>
<dbReference type="AlphaFoldDB" id="A0A975G0L8"/>
<evidence type="ECO:0008006" key="5">
    <source>
        <dbReference type="Google" id="ProtNLM"/>
    </source>
</evidence>
<keyword evidence="4" id="KW-1185">Reference proteome</keyword>
<accession>A0A975G0L8</accession>
<evidence type="ECO:0000256" key="1">
    <source>
        <dbReference type="ARBA" id="ARBA00022741"/>
    </source>
</evidence>
<dbReference type="InterPro" id="IPR027417">
    <property type="entry name" value="P-loop_NTPase"/>
</dbReference>
<reference evidence="3" key="1">
    <citation type="submission" date="2021-04" db="EMBL/GenBank/DDBJ databases">
        <title>The complete genome sequence of Caulobacter sp. S6.</title>
        <authorList>
            <person name="Tang Y."/>
            <person name="Ouyang W."/>
            <person name="Liu Q."/>
            <person name="Huang B."/>
            <person name="Guo Z."/>
            <person name="Lei P."/>
        </authorList>
    </citation>
    <scope>NUCLEOTIDE SEQUENCE</scope>
    <source>
        <strain evidence="3">S6</strain>
    </source>
</reference>
<dbReference type="SUPFAM" id="SSF52540">
    <property type="entry name" value="P-loop containing nucleoside triphosphate hydrolases"/>
    <property type="match status" value="1"/>
</dbReference>
<evidence type="ECO:0000313" key="4">
    <source>
        <dbReference type="Proteomes" id="UP000676409"/>
    </source>
</evidence>
<gene>
    <name evidence="3" type="ORF">KCG34_01430</name>
</gene>
<protein>
    <recommendedName>
        <fullName evidence="5">Pilus assembly protein CpaE</fullName>
    </recommendedName>
</protein>
<sequence length="400" mass="41917">MVDLPRLFRTSGSGRAGTAGPHAAKVAIVEGAIGGEARFASIAALFPHVQFASAGPVWPDRTDAHLDILIVAVDAGRADEIDTALRRLATDHGSTQIVIVLRDADVMVTRQLLRAGAADVLPAPLSEPTLAIALERLLGGAAAAAGRRRKGEVVAFLKAGGGVGATSLCVQTGAMLAAKGQGRVCIADLDLQFGSAGLYLDMPEAVSVTDCLAAGPGLAETPYATALGAHRTGVQLLSAPREIIPLETMGPDQADSLMTGLRRDFALTLVDLPSVWTAWTNQIVQQADRIVLVTQLSVPHIQQVKRQLRILISQQLDSKPLILVCNSLSPEQSAAVTLKSAEKALGRSFDMVIPEDRKLMTATINQGVELTAVRRGTKLEKAVAEFASMVAAGALTRAKS</sequence>
<dbReference type="EMBL" id="CP073078">
    <property type="protein sequence ID" value="QUD88581.1"/>
    <property type="molecule type" value="Genomic_DNA"/>
</dbReference>
<dbReference type="SUPFAM" id="SSF52172">
    <property type="entry name" value="CheY-like"/>
    <property type="match status" value="1"/>
</dbReference>
<dbReference type="InterPro" id="IPR050625">
    <property type="entry name" value="ParA/MinD_ATPase"/>
</dbReference>
<keyword evidence="2" id="KW-0067">ATP-binding</keyword>
<dbReference type="GO" id="GO:0005524">
    <property type="term" value="F:ATP binding"/>
    <property type="evidence" value="ECO:0007669"/>
    <property type="project" value="UniProtKB-KW"/>
</dbReference>
<dbReference type="GO" id="GO:0009898">
    <property type="term" value="C:cytoplasmic side of plasma membrane"/>
    <property type="evidence" value="ECO:0007669"/>
    <property type="project" value="TreeGrafter"/>
</dbReference>
<dbReference type="PANTHER" id="PTHR43384:SF6">
    <property type="entry name" value="SEPTUM SITE-DETERMINING PROTEIN MIND HOMOLOG, CHLOROPLASTIC"/>
    <property type="match status" value="1"/>
</dbReference>
<dbReference type="GO" id="GO:0016887">
    <property type="term" value="F:ATP hydrolysis activity"/>
    <property type="evidence" value="ECO:0007669"/>
    <property type="project" value="TreeGrafter"/>
</dbReference>
<evidence type="ECO:0000256" key="2">
    <source>
        <dbReference type="ARBA" id="ARBA00022840"/>
    </source>
</evidence>
<dbReference type="Gene3D" id="3.40.50.2300">
    <property type="match status" value="1"/>
</dbReference>
<keyword evidence="1" id="KW-0547">Nucleotide-binding</keyword>
<proteinExistence type="predicted"/>
<dbReference type="GO" id="GO:0051782">
    <property type="term" value="P:negative regulation of cell division"/>
    <property type="evidence" value="ECO:0007669"/>
    <property type="project" value="TreeGrafter"/>
</dbReference>
<dbReference type="PANTHER" id="PTHR43384">
    <property type="entry name" value="SEPTUM SITE-DETERMINING PROTEIN MIND HOMOLOG, CHLOROPLASTIC-RELATED"/>
    <property type="match status" value="1"/>
</dbReference>
<dbReference type="Gene3D" id="3.40.50.300">
    <property type="entry name" value="P-loop containing nucleotide triphosphate hydrolases"/>
    <property type="match status" value="1"/>
</dbReference>